<feature type="compositionally biased region" description="Low complexity" evidence="1">
    <location>
        <begin position="1"/>
        <end position="16"/>
    </location>
</feature>
<dbReference type="Proteomes" id="UP001352852">
    <property type="component" value="Unassembled WGS sequence"/>
</dbReference>
<dbReference type="EMBL" id="JAHUTJ010009931">
    <property type="protein sequence ID" value="MED6268143.1"/>
    <property type="molecule type" value="Genomic_DNA"/>
</dbReference>
<name>A0ABU7CYZ4_9TELE</name>
<feature type="region of interest" description="Disordered" evidence="1">
    <location>
        <begin position="1"/>
        <end position="167"/>
    </location>
</feature>
<organism evidence="2 3">
    <name type="scientific">Characodon lateralis</name>
    <dbReference type="NCBI Taxonomy" id="208331"/>
    <lineage>
        <taxon>Eukaryota</taxon>
        <taxon>Metazoa</taxon>
        <taxon>Chordata</taxon>
        <taxon>Craniata</taxon>
        <taxon>Vertebrata</taxon>
        <taxon>Euteleostomi</taxon>
        <taxon>Actinopterygii</taxon>
        <taxon>Neopterygii</taxon>
        <taxon>Teleostei</taxon>
        <taxon>Neoteleostei</taxon>
        <taxon>Acanthomorphata</taxon>
        <taxon>Ovalentaria</taxon>
        <taxon>Atherinomorphae</taxon>
        <taxon>Cyprinodontiformes</taxon>
        <taxon>Goodeidae</taxon>
        <taxon>Characodon</taxon>
    </lineage>
</organism>
<keyword evidence="3" id="KW-1185">Reference proteome</keyword>
<accession>A0ABU7CYZ4</accession>
<gene>
    <name evidence="2" type="ORF">CHARACLAT_019241</name>
</gene>
<feature type="compositionally biased region" description="Polar residues" evidence="1">
    <location>
        <begin position="59"/>
        <end position="84"/>
    </location>
</feature>
<feature type="compositionally biased region" description="Pro residues" evidence="1">
    <location>
        <begin position="146"/>
        <end position="156"/>
    </location>
</feature>
<evidence type="ECO:0000313" key="2">
    <source>
        <dbReference type="EMBL" id="MED6268143.1"/>
    </source>
</evidence>
<comment type="caution">
    <text evidence="2">The sequence shown here is derived from an EMBL/GenBank/DDBJ whole genome shotgun (WGS) entry which is preliminary data.</text>
</comment>
<proteinExistence type="predicted"/>
<reference evidence="2 3" key="1">
    <citation type="submission" date="2021-06" db="EMBL/GenBank/DDBJ databases">
        <authorList>
            <person name="Palmer J.M."/>
        </authorList>
    </citation>
    <scope>NUCLEOTIDE SEQUENCE [LARGE SCALE GENOMIC DNA]</scope>
    <source>
        <strain evidence="2 3">CL_MEX2019</strain>
        <tissue evidence="2">Muscle</tissue>
    </source>
</reference>
<evidence type="ECO:0000313" key="3">
    <source>
        <dbReference type="Proteomes" id="UP001352852"/>
    </source>
</evidence>
<protein>
    <submittedName>
        <fullName evidence="2">Uncharacterized protein</fullName>
    </submittedName>
</protein>
<evidence type="ECO:0000256" key="1">
    <source>
        <dbReference type="SAM" id="MobiDB-lite"/>
    </source>
</evidence>
<sequence>MPQGAAATSPQASPAAIYARADPAMDTEIRDPGTYHSPSSGPTEPRSPGPTKQPGGTPMRTNKSTHTHIPNVKTNNSGCHTVTHTPHIYSVLPGTGANTLESQPAPSAASGGGPLPAGMETGRPPQQQSRLVRAPPEPEQPRPRPRSPARPQPPTTPIQRGAMYRRGVYLIQTVPG</sequence>